<evidence type="ECO:0000256" key="1">
    <source>
        <dbReference type="SAM" id="SignalP"/>
    </source>
</evidence>
<organism evidence="2 3">
    <name type="scientific">Crenobacter oryzisoli</name>
    <dbReference type="NCBI Taxonomy" id="3056844"/>
    <lineage>
        <taxon>Bacteria</taxon>
        <taxon>Pseudomonadati</taxon>
        <taxon>Pseudomonadota</taxon>
        <taxon>Betaproteobacteria</taxon>
        <taxon>Neisseriales</taxon>
        <taxon>Neisseriaceae</taxon>
        <taxon>Crenobacter</taxon>
    </lineage>
</organism>
<feature type="signal peptide" evidence="1">
    <location>
        <begin position="1"/>
        <end position="22"/>
    </location>
</feature>
<accession>A0ABT7XR28</accession>
<dbReference type="Gene3D" id="2.80.10.50">
    <property type="match status" value="1"/>
</dbReference>
<dbReference type="RefSeq" id="WP_289830926.1">
    <property type="nucleotide sequence ID" value="NZ_JAUEDK010000029.1"/>
</dbReference>
<keyword evidence="1" id="KW-0732">Signal</keyword>
<dbReference type="Proteomes" id="UP001168540">
    <property type="component" value="Unassembled WGS sequence"/>
</dbReference>
<name>A0ABT7XR28_9NEIS</name>
<gene>
    <name evidence="2" type="ORF">QU481_15280</name>
</gene>
<dbReference type="InterPro" id="IPR008999">
    <property type="entry name" value="Actin-crosslinking"/>
</dbReference>
<keyword evidence="3" id="KW-1185">Reference proteome</keyword>
<feature type="chain" id="PRO_5045329625" evidence="1">
    <location>
        <begin position="23"/>
        <end position="252"/>
    </location>
</feature>
<sequence>MPTFHRVIIATILTLTFGMAVAADDNIINNPPQKLGMSSPKDLQRSLPPITPITVAVNLGMIKIQSYEGYYLQARPYNGELHDSRMRATQETWFLIQVEAAKNIYALYNWENGKFLSKTSNGCATASSTALGPTEKWILESGRPFGMGHSVIIRSAFDSTILNTNPARQNDSICHGEIVARDNWSKDGNAAGKLKIPSDYDWGGWWIISKAGIPEKGEKTWNSVGGAVLGISNNINPADIQTVFMALESGKN</sequence>
<dbReference type="EMBL" id="JAUEDK010000029">
    <property type="protein sequence ID" value="MDN0076248.1"/>
    <property type="molecule type" value="Genomic_DNA"/>
</dbReference>
<proteinExistence type="predicted"/>
<dbReference type="SUPFAM" id="SSF50405">
    <property type="entry name" value="Actin-crosslinking proteins"/>
    <property type="match status" value="1"/>
</dbReference>
<evidence type="ECO:0000313" key="3">
    <source>
        <dbReference type="Proteomes" id="UP001168540"/>
    </source>
</evidence>
<reference evidence="2" key="1">
    <citation type="submission" date="2023-06" db="EMBL/GenBank/DDBJ databases">
        <authorList>
            <person name="Zhang S."/>
        </authorList>
    </citation>
    <scope>NUCLEOTIDE SEQUENCE</scope>
    <source>
        <strain evidence="2">SG2303</strain>
    </source>
</reference>
<comment type="caution">
    <text evidence="2">The sequence shown here is derived from an EMBL/GenBank/DDBJ whole genome shotgun (WGS) entry which is preliminary data.</text>
</comment>
<protein>
    <submittedName>
        <fullName evidence="2">Uncharacterized protein</fullName>
    </submittedName>
</protein>
<evidence type="ECO:0000313" key="2">
    <source>
        <dbReference type="EMBL" id="MDN0076248.1"/>
    </source>
</evidence>